<dbReference type="EMBL" id="FNCG01000009">
    <property type="protein sequence ID" value="SDH34910.1"/>
    <property type="molecule type" value="Genomic_DNA"/>
</dbReference>
<evidence type="ECO:0000313" key="1">
    <source>
        <dbReference type="EMBL" id="SDH34910.1"/>
    </source>
</evidence>
<dbReference type="STRING" id="551996.SAMN05192573_10922"/>
<organism evidence="1 2">
    <name type="scientific">Mucilaginibacter gossypii</name>
    <dbReference type="NCBI Taxonomy" id="551996"/>
    <lineage>
        <taxon>Bacteria</taxon>
        <taxon>Pseudomonadati</taxon>
        <taxon>Bacteroidota</taxon>
        <taxon>Sphingobacteriia</taxon>
        <taxon>Sphingobacteriales</taxon>
        <taxon>Sphingobacteriaceae</taxon>
        <taxon>Mucilaginibacter</taxon>
    </lineage>
</organism>
<name>A0A1G8BQI4_9SPHI</name>
<sequence>MKITVTLICNHQSLYFSQILSSMVKKSGRLSIYIANLQQIDVEHPVKRF</sequence>
<accession>A0A1G8BQI4</accession>
<keyword evidence="2" id="KW-1185">Reference proteome</keyword>
<gene>
    <name evidence="1" type="ORF">SAMN05192573_10922</name>
</gene>
<protein>
    <submittedName>
        <fullName evidence="1">Uncharacterized protein</fullName>
    </submittedName>
</protein>
<evidence type="ECO:0000313" key="2">
    <source>
        <dbReference type="Proteomes" id="UP000199705"/>
    </source>
</evidence>
<proteinExistence type="predicted"/>
<dbReference type="Proteomes" id="UP000199705">
    <property type="component" value="Unassembled WGS sequence"/>
</dbReference>
<dbReference type="AlphaFoldDB" id="A0A1G8BQI4"/>
<reference evidence="2" key="1">
    <citation type="submission" date="2016-10" db="EMBL/GenBank/DDBJ databases">
        <authorList>
            <person name="Varghese N."/>
            <person name="Submissions S."/>
        </authorList>
    </citation>
    <scope>NUCLEOTIDE SEQUENCE [LARGE SCALE GENOMIC DNA]</scope>
    <source>
        <strain evidence="2">Gh-67</strain>
    </source>
</reference>